<feature type="transmembrane region" description="Helical" evidence="3">
    <location>
        <begin position="714"/>
        <end position="731"/>
    </location>
</feature>
<dbReference type="PROSITE" id="PS50855">
    <property type="entry name" value="COX1"/>
    <property type="match status" value="1"/>
</dbReference>
<organism evidence="5 6">
    <name type="scientific">Alicyclobacillus macrosporangiidus</name>
    <dbReference type="NCBI Taxonomy" id="392015"/>
    <lineage>
        <taxon>Bacteria</taxon>
        <taxon>Bacillati</taxon>
        <taxon>Bacillota</taxon>
        <taxon>Bacilli</taxon>
        <taxon>Bacillales</taxon>
        <taxon>Alicyclobacillaceae</taxon>
        <taxon>Alicyclobacillus</taxon>
    </lineage>
</organism>
<dbReference type="PANTHER" id="PTHR10422">
    <property type="entry name" value="CYTOCHROME C OXIDASE SUBUNIT 1"/>
    <property type="match status" value="1"/>
</dbReference>
<dbReference type="PANTHER" id="PTHR10422:SF38">
    <property type="entry name" value="CYTOCHROME B SUBUNIT OF NITRIC OXIDE REDUCTASE"/>
    <property type="match status" value="1"/>
</dbReference>
<dbReference type="Proteomes" id="UP000183508">
    <property type="component" value="Unassembled WGS sequence"/>
</dbReference>
<keyword evidence="1" id="KW-0813">Transport</keyword>
<feature type="transmembrane region" description="Helical" evidence="3">
    <location>
        <begin position="440"/>
        <end position="463"/>
    </location>
</feature>
<feature type="domain" description="Cytochrome oxidase subunit I profile" evidence="4">
    <location>
        <begin position="236"/>
        <end position="668"/>
    </location>
</feature>
<gene>
    <name evidence="5" type="ORF">SAMN05421543_10175</name>
</gene>
<name>A0A1I7F5T6_9BACL</name>
<dbReference type="InterPro" id="IPR036927">
    <property type="entry name" value="Cyt_c_oxase-like_su1_sf"/>
</dbReference>
<dbReference type="AlphaFoldDB" id="A0A1I7F5T6"/>
<dbReference type="Gene3D" id="1.20.210.10">
    <property type="entry name" value="Cytochrome c oxidase-like, subunit I domain"/>
    <property type="match status" value="1"/>
</dbReference>
<feature type="transmembrane region" description="Helical" evidence="3">
    <location>
        <begin position="624"/>
        <end position="645"/>
    </location>
</feature>
<feature type="transmembrane region" description="Helical" evidence="3">
    <location>
        <begin position="581"/>
        <end position="604"/>
    </location>
</feature>
<feature type="transmembrane region" description="Helical" evidence="3">
    <location>
        <begin position="511"/>
        <end position="532"/>
    </location>
</feature>
<dbReference type="RefSeq" id="WP_074948506.1">
    <property type="nucleotide sequence ID" value="NZ_FPBV01000001.1"/>
</dbReference>
<evidence type="ECO:0000256" key="1">
    <source>
        <dbReference type="ARBA" id="ARBA00022660"/>
    </source>
</evidence>
<sequence>MDPLTRTLKRVFLVVLAACVAIFIWGTVKTYQGAPPIPDKVVTASGQVLFTDQDIVDGKAGFQEADLMDYGTVYGNGSYFGEDYTALLLHQLATEMMDRYAEAQYQKPWSQLDKGQQTDIQDRVTAELQHPNLKDGVLTVSDTEAAAMRDVLQQTQQDLLKTDPATGYSAPSALDGARAAKVADFLMYTAWTAVAHRPGLDYSYTNNWPYDPLVGNTPTAATFTWTWASIGFLLAGIGVTVWFYFAKVADPLDEFGEMAIRGFPELTVSQRKTGKFFVTVAILFLIQIGAGGIMAHYYSDRASFFGINLLNILPFNVLKAVHIQTSIFWIAIAWIGAGVFLAPFISGKEPRHQGKLVDILFGAVWLVGLATLFGLYAGIKGWLPGNSWFWFGNQGLTYLQLGRFDQLALFAGLILWVWILGRALWPALKRQRGLGSLEHLLLYSGISIAAMYVFGMFPVTWIMNSFTLTDFWRWWVVHLWVEGTFEFFTVIAGAYLLVALGLVSRKTAERATWFELILVFMGGIVGTGHHMYWVGEPWIWLSLGSMFSFIEVMPLLLMIVEAIDNRRRIQAARDFKHRVALTYIMGAGVWNFFGAGVLGGLINAPLINYYEHGTFLTLAHAHTAMFGAFGLLGLGLVYFAVRYFVGDAHWSDRPPLVAFWLYNIGMVLWCLLNFWPIGFEQLAAVYTHDYVFARSMAFYNTTTLWQWLRFPGDIFFTAGALLMSFDIVLKLRTARRARQRVPRGKNVAA</sequence>
<dbReference type="GO" id="GO:0009060">
    <property type="term" value="P:aerobic respiration"/>
    <property type="evidence" value="ECO:0007669"/>
    <property type="project" value="InterPro"/>
</dbReference>
<dbReference type="InterPro" id="IPR000883">
    <property type="entry name" value="Cyt_C_Oxase_1"/>
</dbReference>
<dbReference type="Pfam" id="PF00115">
    <property type="entry name" value="COX1"/>
    <property type="match status" value="1"/>
</dbReference>
<evidence type="ECO:0000256" key="2">
    <source>
        <dbReference type="ARBA" id="ARBA00022982"/>
    </source>
</evidence>
<dbReference type="STRING" id="392015.SAMN05421543_10175"/>
<dbReference type="SUPFAM" id="SSF81442">
    <property type="entry name" value="Cytochrome c oxidase subunit I-like"/>
    <property type="match status" value="1"/>
</dbReference>
<evidence type="ECO:0000259" key="4">
    <source>
        <dbReference type="PROSITE" id="PS50855"/>
    </source>
</evidence>
<evidence type="ECO:0000256" key="3">
    <source>
        <dbReference type="SAM" id="Phobius"/>
    </source>
</evidence>
<feature type="transmembrane region" description="Helical" evidence="3">
    <location>
        <begin position="357"/>
        <end position="379"/>
    </location>
</feature>
<keyword evidence="6" id="KW-1185">Reference proteome</keyword>
<feature type="transmembrane region" description="Helical" evidence="3">
    <location>
        <begin position="483"/>
        <end position="504"/>
    </location>
</feature>
<dbReference type="GO" id="GO:0016020">
    <property type="term" value="C:membrane"/>
    <property type="evidence" value="ECO:0007669"/>
    <property type="project" value="InterPro"/>
</dbReference>
<dbReference type="InterPro" id="IPR054309">
    <property type="entry name" value="NorB_cytochrome_c-like"/>
</dbReference>
<dbReference type="EMBL" id="FPBV01000001">
    <property type="protein sequence ID" value="SFU31496.1"/>
    <property type="molecule type" value="Genomic_DNA"/>
</dbReference>
<feature type="transmembrane region" description="Helical" evidence="3">
    <location>
        <begin position="225"/>
        <end position="245"/>
    </location>
</feature>
<feature type="transmembrane region" description="Helical" evidence="3">
    <location>
        <begin position="407"/>
        <end position="428"/>
    </location>
</feature>
<keyword evidence="1" id="KW-0679">Respiratory chain</keyword>
<feature type="transmembrane region" description="Helical" evidence="3">
    <location>
        <begin position="538"/>
        <end position="560"/>
    </location>
</feature>
<accession>A0A1I7F5T6</accession>
<dbReference type="GO" id="GO:0004129">
    <property type="term" value="F:cytochrome-c oxidase activity"/>
    <property type="evidence" value="ECO:0007669"/>
    <property type="project" value="InterPro"/>
</dbReference>
<dbReference type="GO" id="GO:0020037">
    <property type="term" value="F:heme binding"/>
    <property type="evidence" value="ECO:0007669"/>
    <property type="project" value="InterPro"/>
</dbReference>
<dbReference type="Pfam" id="PF22085">
    <property type="entry name" value="NorB_cytochrome_c-like"/>
    <property type="match status" value="1"/>
</dbReference>
<feature type="transmembrane region" description="Helical" evidence="3">
    <location>
        <begin position="276"/>
        <end position="298"/>
    </location>
</feature>
<evidence type="ECO:0000313" key="6">
    <source>
        <dbReference type="Proteomes" id="UP000183508"/>
    </source>
</evidence>
<dbReference type="OrthoDB" id="9767153at2"/>
<keyword evidence="2" id="KW-0249">Electron transport</keyword>
<dbReference type="InterPro" id="IPR023616">
    <property type="entry name" value="Cyt_c_oxase-like_su1_dom"/>
</dbReference>
<keyword evidence="3" id="KW-0472">Membrane</keyword>
<feature type="transmembrane region" description="Helical" evidence="3">
    <location>
        <begin position="326"/>
        <end position="345"/>
    </location>
</feature>
<keyword evidence="3" id="KW-0812">Transmembrane</keyword>
<evidence type="ECO:0000313" key="5">
    <source>
        <dbReference type="EMBL" id="SFU31496.1"/>
    </source>
</evidence>
<proteinExistence type="predicted"/>
<protein>
    <submittedName>
        <fullName evidence="5">Nitric oxide reductase subunit B</fullName>
    </submittedName>
</protein>
<keyword evidence="3" id="KW-1133">Transmembrane helix</keyword>
<feature type="transmembrane region" description="Helical" evidence="3">
    <location>
        <begin position="12"/>
        <end position="28"/>
    </location>
</feature>
<feature type="transmembrane region" description="Helical" evidence="3">
    <location>
        <begin position="657"/>
        <end position="677"/>
    </location>
</feature>
<reference evidence="6" key="1">
    <citation type="submission" date="2016-10" db="EMBL/GenBank/DDBJ databases">
        <authorList>
            <person name="Varghese N."/>
        </authorList>
    </citation>
    <scope>NUCLEOTIDE SEQUENCE [LARGE SCALE GENOMIC DNA]</scope>
    <source>
        <strain evidence="6">DSM 17980</strain>
    </source>
</reference>